<accession>A0A8X8BMC7</accession>
<dbReference type="PANTHER" id="PTHR24171">
    <property type="entry name" value="ANKYRIN REPEAT DOMAIN-CONTAINING PROTEIN 39-RELATED"/>
    <property type="match status" value="1"/>
</dbReference>
<dbReference type="EMBL" id="JAATIS010005477">
    <property type="protein sequence ID" value="KAG2459552.1"/>
    <property type="molecule type" value="Genomic_DNA"/>
</dbReference>
<evidence type="ECO:0000256" key="1">
    <source>
        <dbReference type="ARBA" id="ARBA00022737"/>
    </source>
</evidence>
<dbReference type="Proteomes" id="UP000886611">
    <property type="component" value="Unassembled WGS sequence"/>
</dbReference>
<sequence>MLPGAHTALHHTRKCCRKFIRVHLEHNEMQHKRVCLTPFEKPESGGRGEERRRGSRRMEKKEKRGKDCNAYKEMMSLIRSSLESQLCAYVGKQLEEGSSGISSNSVYFQTHVREGMIYLLQKWPDMKNKLHIMFNHPLPSEIRRTVWKLFLTNTKTRMEYLTRVSANKAKSVIERDIATKCKALLTSEETLRPLNDIQLAVTVMKNVLSYYHRLQHMKQSLTDAEYFLLIPLIQAAIDGISPSTSAEAVTTALVEAYITFLESRPKYMQSVSQETPDSYFSEIFEEVCQILENNERELTDVFQKIFAQQGIATASPKPKNESKMGKRRASKATTPAECRGCNGGLREELRRGLTSPEKPPGSNDPSKNTTMASVLKSQGPLLTVWQFQHVISKYFYKDLFSKLTKDEADRFPVLDPMQALLPPWTNLSSRDIPLRIHPKDRKHAREEREVQRLNLIQKKQQEEIQKKLKEESEISFGTPPPSLESKTPSQEHQVPTHFLQQNSFSKDTDEMPDATAISKQVNGRTAESIASDLLQIIMQTADKQKISENYEEVYLVFSFLGQWVLPTTMGVKVSKAPEEGYKFYAAIVSALGMDRIGFPDKYKETKVIQAAMFPYLMCSSASQGDILSVNEHIREGADVMTKDSDGRTPLHLAVASNKMEMVKFLLSKRANIHCKDNFGDTPLRDAIRCHLEMVEFLVCEGACLTIQSEELGRELCCLAYLGDIKQMQIWIAAGARLSYTDYDGRTPLHVQKDLLGNRPIDDARRMGYLHIANLLLQPDEVY</sequence>
<feature type="non-terminal residue" evidence="5">
    <location>
        <position position="1"/>
    </location>
</feature>
<dbReference type="Gene3D" id="1.25.40.20">
    <property type="entry name" value="Ankyrin repeat-containing domain"/>
    <property type="match status" value="2"/>
</dbReference>
<evidence type="ECO:0000256" key="4">
    <source>
        <dbReference type="SAM" id="MobiDB-lite"/>
    </source>
</evidence>
<keyword evidence="2 3" id="KW-0040">ANK repeat</keyword>
<evidence type="ECO:0000313" key="6">
    <source>
        <dbReference type="Proteomes" id="UP000886611"/>
    </source>
</evidence>
<evidence type="ECO:0000256" key="2">
    <source>
        <dbReference type="ARBA" id="ARBA00023043"/>
    </source>
</evidence>
<feature type="repeat" description="ANK" evidence="3">
    <location>
        <begin position="645"/>
        <end position="677"/>
    </location>
</feature>
<dbReference type="PANTHER" id="PTHR24171:SF9">
    <property type="entry name" value="ANKYRIN REPEAT DOMAIN-CONTAINING PROTEIN 39"/>
    <property type="match status" value="1"/>
</dbReference>
<evidence type="ECO:0000313" key="5">
    <source>
        <dbReference type="EMBL" id="KAG2459552.1"/>
    </source>
</evidence>
<feature type="non-terminal residue" evidence="5">
    <location>
        <position position="782"/>
    </location>
</feature>
<gene>
    <name evidence="5" type="primary">Aspg_0</name>
    <name evidence="5" type="ORF">GTO96_0019382</name>
</gene>
<dbReference type="AlphaFoldDB" id="A0A8X8BMC7"/>
<feature type="region of interest" description="Disordered" evidence="4">
    <location>
        <begin position="313"/>
        <end position="371"/>
    </location>
</feature>
<protein>
    <submittedName>
        <fullName evidence="5">ASPG asparaginase</fullName>
    </submittedName>
</protein>
<dbReference type="PROSITE" id="PS50297">
    <property type="entry name" value="ANK_REP_REGION"/>
    <property type="match status" value="1"/>
</dbReference>
<proteinExistence type="predicted"/>
<dbReference type="SUPFAM" id="SSF48403">
    <property type="entry name" value="Ankyrin repeat"/>
    <property type="match status" value="1"/>
</dbReference>
<organism evidence="5 6">
    <name type="scientific">Polypterus senegalus</name>
    <name type="common">Senegal bichir</name>
    <dbReference type="NCBI Taxonomy" id="55291"/>
    <lineage>
        <taxon>Eukaryota</taxon>
        <taxon>Metazoa</taxon>
        <taxon>Chordata</taxon>
        <taxon>Craniata</taxon>
        <taxon>Vertebrata</taxon>
        <taxon>Euteleostomi</taxon>
        <taxon>Actinopterygii</taxon>
        <taxon>Polypteriformes</taxon>
        <taxon>Polypteridae</taxon>
        <taxon>Polypterus</taxon>
    </lineage>
</organism>
<feature type="compositionally biased region" description="Polar residues" evidence="4">
    <location>
        <begin position="484"/>
        <end position="494"/>
    </location>
</feature>
<keyword evidence="1" id="KW-0677">Repeat</keyword>
<evidence type="ECO:0000256" key="3">
    <source>
        <dbReference type="PROSITE-ProRule" id="PRU00023"/>
    </source>
</evidence>
<name>A0A8X8BMC7_POLSE</name>
<reference evidence="5 6" key="1">
    <citation type="journal article" date="2021" name="Cell">
        <title>Tracing the genetic footprints of vertebrate landing in non-teleost ray-finned fishes.</title>
        <authorList>
            <person name="Bi X."/>
            <person name="Wang K."/>
            <person name="Yang L."/>
            <person name="Pan H."/>
            <person name="Jiang H."/>
            <person name="Wei Q."/>
            <person name="Fang M."/>
            <person name="Yu H."/>
            <person name="Zhu C."/>
            <person name="Cai Y."/>
            <person name="He Y."/>
            <person name="Gan X."/>
            <person name="Zeng H."/>
            <person name="Yu D."/>
            <person name="Zhu Y."/>
            <person name="Jiang H."/>
            <person name="Qiu Q."/>
            <person name="Yang H."/>
            <person name="Zhang Y.E."/>
            <person name="Wang W."/>
            <person name="Zhu M."/>
            <person name="He S."/>
            <person name="Zhang G."/>
        </authorList>
    </citation>
    <scope>NUCLEOTIDE SEQUENCE [LARGE SCALE GENOMIC DNA]</scope>
    <source>
        <strain evidence="5">Bchr_013</strain>
    </source>
</reference>
<dbReference type="SMART" id="SM00248">
    <property type="entry name" value="ANK"/>
    <property type="match status" value="2"/>
</dbReference>
<dbReference type="InterPro" id="IPR036770">
    <property type="entry name" value="Ankyrin_rpt-contain_sf"/>
</dbReference>
<feature type="compositionally biased region" description="Basic and acidic residues" evidence="4">
    <location>
        <begin position="40"/>
        <end position="65"/>
    </location>
</feature>
<dbReference type="InterPro" id="IPR002110">
    <property type="entry name" value="Ankyrin_rpt"/>
</dbReference>
<keyword evidence="6" id="KW-1185">Reference proteome</keyword>
<dbReference type="PROSITE" id="PS50088">
    <property type="entry name" value="ANK_REPEAT"/>
    <property type="match status" value="1"/>
</dbReference>
<feature type="region of interest" description="Disordered" evidence="4">
    <location>
        <begin position="468"/>
        <end position="494"/>
    </location>
</feature>
<feature type="region of interest" description="Disordered" evidence="4">
    <location>
        <begin position="38"/>
        <end position="65"/>
    </location>
</feature>
<comment type="caution">
    <text evidence="5">The sequence shown here is derived from an EMBL/GenBank/DDBJ whole genome shotgun (WGS) entry which is preliminary data.</text>
</comment>
<dbReference type="Pfam" id="PF12796">
    <property type="entry name" value="Ank_2"/>
    <property type="match status" value="1"/>
</dbReference>